<dbReference type="GO" id="GO:0010150">
    <property type="term" value="P:leaf senescence"/>
    <property type="evidence" value="ECO:0007669"/>
    <property type="project" value="UniProtKB-ARBA"/>
</dbReference>
<dbReference type="EMBL" id="CP151516">
    <property type="protein sequence ID" value="WZN66835.1"/>
    <property type="molecule type" value="Genomic_DNA"/>
</dbReference>
<dbReference type="InterPro" id="IPR007608">
    <property type="entry name" value="Senescence_reg_S40"/>
</dbReference>
<name>A0AAX4PKI8_9CHLO</name>
<sequence>MSAESKLKDAAATAEAAVGEELDEASVWETEFWKVREEQQEEQHAPSAATTETQAQAGKENLDLVHSQPHHRKRQSFVLNDDDDDGLDDFGGADKEDSSKSTGTNHLSKVQAHVYVSSPSSGHIPIKQKHSRTEVGAEPFALYSQSFAQPSAAEDHSFSPTLLGTSAPINIPGNDMYKARRDSQESRGAGSPPRGTTRAEGFVPPHLLGAADAEQELSTSVLRREQLEHRNTILKATGYLEETSRQAL</sequence>
<feature type="region of interest" description="Disordered" evidence="2">
    <location>
        <begin position="1"/>
        <end position="132"/>
    </location>
</feature>
<organism evidence="3 4">
    <name type="scientific">Chloropicon roscoffensis</name>
    <dbReference type="NCBI Taxonomy" id="1461544"/>
    <lineage>
        <taxon>Eukaryota</taxon>
        <taxon>Viridiplantae</taxon>
        <taxon>Chlorophyta</taxon>
        <taxon>Chloropicophyceae</taxon>
        <taxon>Chloropicales</taxon>
        <taxon>Chloropicaceae</taxon>
        <taxon>Chloropicon</taxon>
    </lineage>
</organism>
<feature type="compositionally biased region" description="Polar residues" evidence="2">
    <location>
        <begin position="158"/>
        <end position="168"/>
    </location>
</feature>
<protein>
    <submittedName>
        <fullName evidence="3">Uncharacterized protein</fullName>
    </submittedName>
</protein>
<feature type="compositionally biased region" description="Basic and acidic residues" evidence="2">
    <location>
        <begin position="31"/>
        <end position="44"/>
    </location>
</feature>
<accession>A0AAX4PKI8</accession>
<evidence type="ECO:0000313" key="4">
    <source>
        <dbReference type="Proteomes" id="UP001472866"/>
    </source>
</evidence>
<reference evidence="3 4" key="1">
    <citation type="submission" date="2024-03" db="EMBL/GenBank/DDBJ databases">
        <title>Complete genome sequence of the green alga Chloropicon roscoffensis RCC1871.</title>
        <authorList>
            <person name="Lemieux C."/>
            <person name="Pombert J.-F."/>
            <person name="Otis C."/>
            <person name="Turmel M."/>
        </authorList>
    </citation>
    <scope>NUCLEOTIDE SEQUENCE [LARGE SCALE GENOMIC DNA]</scope>
    <source>
        <strain evidence="3 4">RCC1871</strain>
    </source>
</reference>
<feature type="region of interest" description="Disordered" evidence="2">
    <location>
        <begin position="154"/>
        <end position="204"/>
    </location>
</feature>
<dbReference type="Pfam" id="PF04520">
    <property type="entry name" value="Senescence_reg"/>
    <property type="match status" value="1"/>
</dbReference>
<evidence type="ECO:0000256" key="1">
    <source>
        <dbReference type="ARBA" id="ARBA00034773"/>
    </source>
</evidence>
<evidence type="ECO:0000256" key="2">
    <source>
        <dbReference type="SAM" id="MobiDB-lite"/>
    </source>
</evidence>
<gene>
    <name evidence="3" type="ORF">HKI87_16g84060</name>
</gene>
<comment type="similarity">
    <text evidence="1">Belongs to the senescence regulator S40 family.</text>
</comment>
<keyword evidence="4" id="KW-1185">Reference proteome</keyword>
<dbReference type="Proteomes" id="UP001472866">
    <property type="component" value="Chromosome 16"/>
</dbReference>
<dbReference type="AlphaFoldDB" id="A0AAX4PKI8"/>
<evidence type="ECO:0000313" key="3">
    <source>
        <dbReference type="EMBL" id="WZN66835.1"/>
    </source>
</evidence>
<proteinExistence type="inferred from homology"/>